<evidence type="ECO:0000313" key="8">
    <source>
        <dbReference type="EMBL" id="CZS90861.1"/>
    </source>
</evidence>
<keyword evidence="4 5" id="KW-0472">Membrane</keyword>
<feature type="transmembrane region" description="Helical" evidence="5">
    <location>
        <begin position="119"/>
        <end position="136"/>
    </location>
</feature>
<feature type="transmembrane region" description="Helical" evidence="5">
    <location>
        <begin position="287"/>
        <end position="304"/>
    </location>
</feature>
<evidence type="ECO:0000313" key="9">
    <source>
        <dbReference type="Proteomes" id="UP000178912"/>
    </source>
</evidence>
<dbReference type="PANTHER" id="PTHR22911:SF6">
    <property type="entry name" value="SOLUTE CARRIER FAMILY 35 MEMBER G1"/>
    <property type="match status" value="1"/>
</dbReference>
<feature type="transmembrane region" description="Helical" evidence="5">
    <location>
        <begin position="169"/>
        <end position="189"/>
    </location>
</feature>
<dbReference type="Proteomes" id="UP000178912">
    <property type="component" value="Unassembled WGS sequence"/>
</dbReference>
<dbReference type="InterPro" id="IPR000620">
    <property type="entry name" value="EamA_dom"/>
</dbReference>
<reference evidence="9" key="1">
    <citation type="submission" date="2016-03" db="EMBL/GenBank/DDBJ databases">
        <authorList>
            <person name="Guldener U."/>
        </authorList>
    </citation>
    <scope>NUCLEOTIDE SEQUENCE [LARGE SCALE GENOMIC DNA]</scope>
    <source>
        <strain evidence="9">04CH-RAC-A.6.1</strain>
    </source>
</reference>
<evidence type="ECO:0000256" key="3">
    <source>
        <dbReference type="ARBA" id="ARBA00022989"/>
    </source>
</evidence>
<protein>
    <recommendedName>
        <fullName evidence="7">EamA domain-containing protein</fullName>
    </recommendedName>
</protein>
<dbReference type="AlphaFoldDB" id="A0A1E1JYN0"/>
<feature type="transmembrane region" description="Helical" evidence="5">
    <location>
        <begin position="232"/>
        <end position="251"/>
    </location>
</feature>
<evidence type="ECO:0000256" key="6">
    <source>
        <dbReference type="SAM" id="SignalP"/>
    </source>
</evidence>
<dbReference type="OrthoDB" id="306876at2759"/>
<keyword evidence="2 5" id="KW-0812">Transmembrane</keyword>
<dbReference type="Pfam" id="PF00892">
    <property type="entry name" value="EamA"/>
    <property type="match status" value="1"/>
</dbReference>
<feature type="domain" description="EamA" evidence="7">
    <location>
        <begin position="4"/>
        <end position="135"/>
    </location>
</feature>
<proteinExistence type="predicted"/>
<evidence type="ECO:0000256" key="1">
    <source>
        <dbReference type="ARBA" id="ARBA00004141"/>
    </source>
</evidence>
<comment type="subcellular location">
    <subcellularLocation>
        <location evidence="1">Membrane</location>
        <topology evidence="1">Multi-pass membrane protein</topology>
    </subcellularLocation>
</comment>
<sequence length="329" mass="36114">MISRGSCLVLVAQIIAVIAHSLAKFLTTTGDIDPQQILQVRMFVTLGINSTFLITWYPEELPFGDHRVRGLLILRAFGGICGSFGFYYSLQYLPLAEATTLNLLAPLAASFLTSKRFNIVQIGSAIICFFGVGLIAKPNFLISFLDYNLENQDSIASRYSAGFLAPHDWRGLIFALVGVVGGVCTYTSIPRIGTRAHPLATTNWFSIGSLLTSSISFTVIPGVKYNFNLGLLQWSLLLLIGICGALMDFLMTAGLAVRQDYPAIYMIYLQAVLALVGDVLLWRLIPDILSCIGSFLIIVALTITERNKEEGAEKEDLAGVEMRFQNRLP</sequence>
<keyword evidence="9" id="KW-1185">Reference proteome</keyword>
<name>A0A1E1JYN0_9HELO</name>
<dbReference type="SUPFAM" id="SSF103481">
    <property type="entry name" value="Multidrug resistance efflux transporter EmrE"/>
    <property type="match status" value="1"/>
</dbReference>
<keyword evidence="6" id="KW-0732">Signal</keyword>
<evidence type="ECO:0000256" key="2">
    <source>
        <dbReference type="ARBA" id="ARBA00022692"/>
    </source>
</evidence>
<evidence type="ECO:0000256" key="5">
    <source>
        <dbReference type="SAM" id="Phobius"/>
    </source>
</evidence>
<organism evidence="8 9">
    <name type="scientific">Rhynchosporium agropyri</name>
    <dbReference type="NCBI Taxonomy" id="914238"/>
    <lineage>
        <taxon>Eukaryota</taxon>
        <taxon>Fungi</taxon>
        <taxon>Dikarya</taxon>
        <taxon>Ascomycota</taxon>
        <taxon>Pezizomycotina</taxon>
        <taxon>Leotiomycetes</taxon>
        <taxon>Helotiales</taxon>
        <taxon>Ploettnerulaceae</taxon>
        <taxon>Rhynchosporium</taxon>
    </lineage>
</organism>
<dbReference type="EMBL" id="FJUX01000006">
    <property type="protein sequence ID" value="CZS90861.1"/>
    <property type="molecule type" value="Genomic_DNA"/>
</dbReference>
<gene>
    <name evidence="8" type="ORF">RAG0_01748</name>
</gene>
<feature type="chain" id="PRO_5009445440" description="EamA domain-containing protein" evidence="6">
    <location>
        <begin position="24"/>
        <end position="329"/>
    </location>
</feature>
<feature type="signal peptide" evidence="6">
    <location>
        <begin position="1"/>
        <end position="23"/>
    </location>
</feature>
<evidence type="ECO:0000256" key="4">
    <source>
        <dbReference type="ARBA" id="ARBA00023136"/>
    </source>
</evidence>
<keyword evidence="3 5" id="KW-1133">Transmembrane helix</keyword>
<evidence type="ECO:0000259" key="7">
    <source>
        <dbReference type="Pfam" id="PF00892"/>
    </source>
</evidence>
<accession>A0A1E1JYN0</accession>
<feature type="transmembrane region" description="Helical" evidence="5">
    <location>
        <begin position="201"/>
        <end position="220"/>
    </location>
</feature>
<dbReference type="GO" id="GO:0016020">
    <property type="term" value="C:membrane"/>
    <property type="evidence" value="ECO:0007669"/>
    <property type="project" value="UniProtKB-SubCell"/>
</dbReference>
<dbReference type="InterPro" id="IPR037185">
    <property type="entry name" value="EmrE-like"/>
</dbReference>
<dbReference type="PANTHER" id="PTHR22911">
    <property type="entry name" value="ACYL-MALONYL CONDENSING ENZYME-RELATED"/>
    <property type="match status" value="1"/>
</dbReference>
<feature type="transmembrane region" description="Helical" evidence="5">
    <location>
        <begin position="70"/>
        <end position="89"/>
    </location>
</feature>
<feature type="transmembrane region" description="Helical" evidence="5">
    <location>
        <begin position="39"/>
        <end position="58"/>
    </location>
</feature>